<dbReference type="InterPro" id="IPR053238">
    <property type="entry name" value="RING-H2_zinc_finger"/>
</dbReference>
<protein>
    <recommendedName>
        <fullName evidence="5">RING-type domain-containing protein</fullName>
    </recommendedName>
</protein>
<dbReference type="AlphaFoldDB" id="A0A5B0QNT3"/>
<dbReference type="InterPro" id="IPR013083">
    <property type="entry name" value="Znf_RING/FYVE/PHD"/>
</dbReference>
<reference evidence="6 7" key="1">
    <citation type="submission" date="2019-05" db="EMBL/GenBank/DDBJ databases">
        <title>Emergence of the Ug99 lineage of the wheat stem rust pathogen through somatic hybridization.</title>
        <authorList>
            <person name="Li F."/>
            <person name="Upadhyaya N.M."/>
            <person name="Sperschneider J."/>
            <person name="Matny O."/>
            <person name="Nguyen-Phuc H."/>
            <person name="Mago R."/>
            <person name="Raley C."/>
            <person name="Miller M.E."/>
            <person name="Silverstein K.A.T."/>
            <person name="Henningsen E."/>
            <person name="Hirsch C.D."/>
            <person name="Visser B."/>
            <person name="Pretorius Z.A."/>
            <person name="Steffenson B.J."/>
            <person name="Schwessinger B."/>
            <person name="Dodds P.N."/>
            <person name="Figueroa M."/>
        </authorList>
    </citation>
    <scope>NUCLEOTIDE SEQUENCE [LARGE SCALE GENOMIC DNA]</scope>
    <source>
        <strain evidence="6">21-0</strain>
    </source>
</reference>
<dbReference type="Proteomes" id="UP000324748">
    <property type="component" value="Unassembled WGS sequence"/>
</dbReference>
<keyword evidence="7" id="KW-1185">Reference proteome</keyword>
<dbReference type="InterPro" id="IPR001841">
    <property type="entry name" value="Znf_RING"/>
</dbReference>
<dbReference type="Gene3D" id="3.30.40.10">
    <property type="entry name" value="Zinc/RING finger domain, C3HC4 (zinc finger)"/>
    <property type="match status" value="1"/>
</dbReference>
<dbReference type="Pfam" id="PF13639">
    <property type="entry name" value="zf-RING_2"/>
    <property type="match status" value="1"/>
</dbReference>
<dbReference type="PANTHER" id="PTHR14155:SF627">
    <property type="entry name" value="OS06G0192800 PROTEIN"/>
    <property type="match status" value="1"/>
</dbReference>
<keyword evidence="2 4" id="KW-0863">Zinc-finger</keyword>
<evidence type="ECO:0000256" key="4">
    <source>
        <dbReference type="PROSITE-ProRule" id="PRU00175"/>
    </source>
</evidence>
<dbReference type="EMBL" id="VSWC01000014">
    <property type="protein sequence ID" value="KAA1114842.1"/>
    <property type="molecule type" value="Genomic_DNA"/>
</dbReference>
<dbReference type="SUPFAM" id="SSF57850">
    <property type="entry name" value="RING/U-box"/>
    <property type="match status" value="1"/>
</dbReference>
<proteinExistence type="predicted"/>
<evidence type="ECO:0000313" key="7">
    <source>
        <dbReference type="Proteomes" id="UP000324748"/>
    </source>
</evidence>
<evidence type="ECO:0000256" key="2">
    <source>
        <dbReference type="ARBA" id="ARBA00022771"/>
    </source>
</evidence>
<evidence type="ECO:0000259" key="5">
    <source>
        <dbReference type="PROSITE" id="PS50089"/>
    </source>
</evidence>
<evidence type="ECO:0000256" key="1">
    <source>
        <dbReference type="ARBA" id="ARBA00022723"/>
    </source>
</evidence>
<sequence length="170" mass="19536">MSHSRIQIIEVIIAAPILPVAYKVDYVGSKALLKSSQQNKRRSLNEQSSSNLCSICWSGISQDDFIVFWPGCDHPFHKACVKPWRTGHPDRTCPICRAPDTEHPETPIPTPVQTAAQPRVQNYQIDPFFRPRRSDKCSRCSRICGADSYTSDSTTFFCRNCFHYWLRYHN</sequence>
<feature type="domain" description="RING-type" evidence="5">
    <location>
        <begin position="53"/>
        <end position="97"/>
    </location>
</feature>
<keyword evidence="3" id="KW-0862">Zinc</keyword>
<dbReference type="GO" id="GO:0008270">
    <property type="term" value="F:zinc ion binding"/>
    <property type="evidence" value="ECO:0007669"/>
    <property type="project" value="UniProtKB-KW"/>
</dbReference>
<keyword evidence="1" id="KW-0479">Metal-binding</keyword>
<dbReference type="SMART" id="SM00184">
    <property type="entry name" value="RING"/>
    <property type="match status" value="1"/>
</dbReference>
<dbReference type="PANTHER" id="PTHR14155">
    <property type="entry name" value="RING FINGER DOMAIN-CONTAINING"/>
    <property type="match status" value="1"/>
</dbReference>
<accession>A0A5B0QNT3</accession>
<dbReference type="PROSITE" id="PS50089">
    <property type="entry name" value="ZF_RING_2"/>
    <property type="match status" value="1"/>
</dbReference>
<gene>
    <name evidence="6" type="ORF">PGT21_025010</name>
</gene>
<comment type="caution">
    <text evidence="6">The sequence shown here is derived from an EMBL/GenBank/DDBJ whole genome shotgun (WGS) entry which is preliminary data.</text>
</comment>
<dbReference type="OrthoDB" id="3791828at2759"/>
<evidence type="ECO:0000256" key="3">
    <source>
        <dbReference type="ARBA" id="ARBA00022833"/>
    </source>
</evidence>
<organism evidence="6 7">
    <name type="scientific">Puccinia graminis f. sp. tritici</name>
    <dbReference type="NCBI Taxonomy" id="56615"/>
    <lineage>
        <taxon>Eukaryota</taxon>
        <taxon>Fungi</taxon>
        <taxon>Dikarya</taxon>
        <taxon>Basidiomycota</taxon>
        <taxon>Pucciniomycotina</taxon>
        <taxon>Pucciniomycetes</taxon>
        <taxon>Pucciniales</taxon>
        <taxon>Pucciniaceae</taxon>
        <taxon>Puccinia</taxon>
    </lineage>
</organism>
<evidence type="ECO:0000313" key="6">
    <source>
        <dbReference type="EMBL" id="KAA1114842.1"/>
    </source>
</evidence>
<name>A0A5B0QNT3_PUCGR</name>